<gene>
    <name evidence="2" type="ORF">E6H00_01130</name>
</gene>
<dbReference type="EMBL" id="VBAK01000023">
    <property type="protein sequence ID" value="TMI93526.1"/>
    <property type="molecule type" value="Genomic_DNA"/>
</dbReference>
<dbReference type="InterPro" id="IPR000073">
    <property type="entry name" value="AB_hydrolase_1"/>
</dbReference>
<dbReference type="Proteomes" id="UP000318509">
    <property type="component" value="Unassembled WGS sequence"/>
</dbReference>
<keyword evidence="2" id="KW-0378">Hydrolase</keyword>
<name>A0A537KDG3_9BACT</name>
<evidence type="ECO:0000313" key="3">
    <source>
        <dbReference type="Proteomes" id="UP000318509"/>
    </source>
</evidence>
<dbReference type="InterPro" id="IPR050266">
    <property type="entry name" value="AB_hydrolase_sf"/>
</dbReference>
<organism evidence="2 3">
    <name type="scientific">Candidatus Segetimicrobium genomatis</name>
    <dbReference type="NCBI Taxonomy" id="2569760"/>
    <lineage>
        <taxon>Bacteria</taxon>
        <taxon>Bacillati</taxon>
        <taxon>Candidatus Sysuimicrobiota</taxon>
        <taxon>Candidatus Sysuimicrobiia</taxon>
        <taxon>Candidatus Sysuimicrobiales</taxon>
        <taxon>Candidatus Segetimicrobiaceae</taxon>
        <taxon>Candidatus Segetimicrobium</taxon>
    </lineage>
</organism>
<dbReference type="Gene3D" id="3.40.50.1820">
    <property type="entry name" value="alpha/beta hydrolase"/>
    <property type="match status" value="1"/>
</dbReference>
<dbReference type="GO" id="GO:0016787">
    <property type="term" value="F:hydrolase activity"/>
    <property type="evidence" value="ECO:0007669"/>
    <property type="project" value="UniProtKB-KW"/>
</dbReference>
<dbReference type="PANTHER" id="PTHR43798:SF29">
    <property type="entry name" value="AB HYDROLASE-1 DOMAIN-CONTAINING PROTEIN"/>
    <property type="match status" value="1"/>
</dbReference>
<accession>A0A537KDG3</accession>
<reference evidence="2 3" key="1">
    <citation type="journal article" date="2019" name="Nat. Microbiol.">
        <title>Mediterranean grassland soil C-N compound turnover is dependent on rainfall and depth, and is mediated by genomically divergent microorganisms.</title>
        <authorList>
            <person name="Diamond S."/>
            <person name="Andeer P.F."/>
            <person name="Li Z."/>
            <person name="Crits-Christoph A."/>
            <person name="Burstein D."/>
            <person name="Anantharaman K."/>
            <person name="Lane K.R."/>
            <person name="Thomas B.C."/>
            <person name="Pan C."/>
            <person name="Northen T.R."/>
            <person name="Banfield J.F."/>
        </authorList>
    </citation>
    <scope>NUCLEOTIDE SEQUENCE [LARGE SCALE GENOMIC DNA]</scope>
    <source>
        <strain evidence="2">NP_3</strain>
    </source>
</reference>
<sequence length="234" mass="25619">MPPEPLPVVLIPGLLCSPRLYGEQLPELWRFGPLFIADHTRDDSMAGMARRILAAAPPRFALAGLSMGGYAAFEIMRASPERVVRLALLDTSARADTPEASDRRRAQIALARSGRFGEVIDQLFPGWVHRARRSDESLRRIVQRMAEETGPEAFTRQVTAIMTRPDSRPGLAGIRCPTLVLVGDGDEATPPDRAAEMANGIAAARLVTISECGHLSPLERPEHVTRALVDWLQA</sequence>
<dbReference type="AlphaFoldDB" id="A0A537KDG3"/>
<dbReference type="Pfam" id="PF12697">
    <property type="entry name" value="Abhydrolase_6"/>
    <property type="match status" value="1"/>
</dbReference>
<evidence type="ECO:0000259" key="1">
    <source>
        <dbReference type="Pfam" id="PF12697"/>
    </source>
</evidence>
<protein>
    <submittedName>
        <fullName evidence="2">Alpha/beta fold hydrolase</fullName>
    </submittedName>
</protein>
<proteinExistence type="predicted"/>
<dbReference type="PRINTS" id="PR00111">
    <property type="entry name" value="ABHYDROLASE"/>
</dbReference>
<dbReference type="SUPFAM" id="SSF53474">
    <property type="entry name" value="alpha/beta-Hydrolases"/>
    <property type="match status" value="1"/>
</dbReference>
<dbReference type="InterPro" id="IPR029058">
    <property type="entry name" value="AB_hydrolase_fold"/>
</dbReference>
<evidence type="ECO:0000313" key="2">
    <source>
        <dbReference type="EMBL" id="TMI93526.1"/>
    </source>
</evidence>
<comment type="caution">
    <text evidence="2">The sequence shown here is derived from an EMBL/GenBank/DDBJ whole genome shotgun (WGS) entry which is preliminary data.</text>
</comment>
<dbReference type="PANTHER" id="PTHR43798">
    <property type="entry name" value="MONOACYLGLYCEROL LIPASE"/>
    <property type="match status" value="1"/>
</dbReference>
<feature type="domain" description="AB hydrolase-1" evidence="1">
    <location>
        <begin position="45"/>
        <end position="223"/>
    </location>
</feature>